<evidence type="ECO:0000256" key="2">
    <source>
        <dbReference type="ARBA" id="ARBA00022692"/>
    </source>
</evidence>
<dbReference type="EMBL" id="BNCH01000006">
    <property type="protein sequence ID" value="GHF03330.1"/>
    <property type="molecule type" value="Genomic_DNA"/>
</dbReference>
<reference evidence="8" key="1">
    <citation type="journal article" date="2019" name="Int. J. Syst. Evol. Microbiol.">
        <title>The Global Catalogue of Microorganisms (GCM) 10K type strain sequencing project: providing services to taxonomists for standard genome sequencing and annotation.</title>
        <authorList>
            <consortium name="The Broad Institute Genomics Platform"/>
            <consortium name="The Broad Institute Genome Sequencing Center for Infectious Disease"/>
            <person name="Wu L."/>
            <person name="Ma J."/>
        </authorList>
    </citation>
    <scope>NUCLEOTIDE SEQUENCE [LARGE SCALE GENOMIC DNA]</scope>
    <source>
        <strain evidence="8">KCTC 42443</strain>
    </source>
</reference>
<dbReference type="Pfam" id="PF04357">
    <property type="entry name" value="TamB"/>
    <property type="match status" value="1"/>
</dbReference>
<dbReference type="RefSeq" id="WP_191286953.1">
    <property type="nucleotide sequence ID" value="NZ_BNCH01000006.1"/>
</dbReference>
<dbReference type="Proteomes" id="UP000609802">
    <property type="component" value="Unassembled WGS sequence"/>
</dbReference>
<feature type="domain" description="Translocation and assembly module TamB C-terminal" evidence="6">
    <location>
        <begin position="918"/>
        <end position="1266"/>
    </location>
</feature>
<evidence type="ECO:0000259" key="6">
    <source>
        <dbReference type="Pfam" id="PF04357"/>
    </source>
</evidence>
<keyword evidence="4" id="KW-0472">Membrane</keyword>
<sequence length="1266" mass="131875">MSLLFRILAAIAAFCWIGPALAQTELEEQDDRGYLQAILEDNLSDVGRDIRIIGFRGALSSQATVDQITIADEDGVWLTLNELVLSWTRASLLRGAININEISAREIIIARRPVPVDSGVPAAEASGFSLPELPVSVEIGVIKADRVEFAEPVIGEAAVVRLEGSASLSEGEGTAKLDIVRTDGPNGALRFDGSFSNLTRVLDLALAVEEGADGITANMLDLPGRPSVGLTIAGTGPLSDFVAEIDLSTDGAQRLAGQVEVRDAPDEENSTRENPVTLTHFTARVSGDIAPVFLPEYRDFFGQNVALTAQGRRFADGALAIEELALTTEALTLEGDLTLTSGGWPDRFRLEGKMAHQDGTPVLLPMGGPKTQVRSADIAIGYDAANGSGWQADFKLNTLTRDDLALDSVIVTATGTLLRGESAAVGRVEGDVLLDVLGIAPASDDLARAIGPALSGNLSFDWREDAPLQITRIDVAGTDYQLTGSLSAGSLESGITVTTREDFVLVARDLSQFAGIAGTPLTGSATVGIDGNVNLLGGSFDLTITGDGADLGVGQPRFDPLIAGVSRLDMKAVRDETGTRLERLTITTDQTTATVSADLKTDASSVQFDLRIKDSSVVDPGLSGPATAKGTATQTKDVWAVVTDVTAPGGVEASMDGTVQITKDGPGRISGTVSARATSLAPYAQLAGRPISGGVNATAKGSYDLASGDFDGEVDGSASNLGLGVAALDDLIRGASTFSAKAHGNFDKVVFLDALSITTPEVTASATGQEVDGRNTVTFQLNLRDVGVVAVGINGPGSATGTATLVDENWQLAITATGPGGATGSINGTLRSDASSADLAINGAAPLELANRFIQPRLLTGQATYDLVLNGPLALSSLSGRVQSADARLTLPTLRQALDIPTATATLSGGRADLNILASVVNGGQITARGAVALERPYQADLEIDVNQVTLTDGNLFETSVNGAASLRGPLIGGATLRADMTLGRTEIRISDVPASTVPILEDLRHINEPAAARQTRAFAGLIVEPDPANAETVRPYPIDITLRAPSQIFVRGRGLDAELGGELRLTGTSADVRPVGEFDLIRGRLDILGKRLTLTEGRIGLRGAFDPFLRFAAVSQSDDITVTINVVGPVSAPEVTFTSSPQLPEDEVLARLLFGRSISDISALQALRLAAAVRTLAGKGGDGIVGNLRRNFGLDDLDLTTDASGETTLKIGKYISENIYTDVNIGADGDTKINLNLTISPSVTARGTVGSDGESTIGIYYERDY</sequence>
<comment type="caution">
    <text evidence="7">The sequence shown here is derived from an EMBL/GenBank/DDBJ whole genome shotgun (WGS) entry which is preliminary data.</text>
</comment>
<comment type="subcellular location">
    <subcellularLocation>
        <location evidence="1">Membrane</location>
        <topology evidence="1">Single-pass membrane protein</topology>
    </subcellularLocation>
</comment>
<evidence type="ECO:0000256" key="1">
    <source>
        <dbReference type="ARBA" id="ARBA00004167"/>
    </source>
</evidence>
<gene>
    <name evidence="7" type="ORF">GCM10016455_25750</name>
</gene>
<keyword evidence="8" id="KW-1185">Reference proteome</keyword>
<feature type="chain" id="PRO_5045045234" evidence="5">
    <location>
        <begin position="23"/>
        <end position="1266"/>
    </location>
</feature>
<proteinExistence type="predicted"/>
<dbReference type="PANTHER" id="PTHR36985:SF1">
    <property type="entry name" value="TRANSLOCATION AND ASSEMBLY MODULE SUBUNIT TAMB"/>
    <property type="match status" value="1"/>
</dbReference>
<keyword evidence="5" id="KW-0732">Signal</keyword>
<accession>A0ABQ3J5K0</accession>
<evidence type="ECO:0000256" key="5">
    <source>
        <dbReference type="SAM" id="SignalP"/>
    </source>
</evidence>
<dbReference type="InterPro" id="IPR007452">
    <property type="entry name" value="TamB_C"/>
</dbReference>
<organism evidence="7 8">
    <name type="scientific">Aliiroseovarius zhejiangensis</name>
    <dbReference type="NCBI Taxonomy" id="1632025"/>
    <lineage>
        <taxon>Bacteria</taxon>
        <taxon>Pseudomonadati</taxon>
        <taxon>Pseudomonadota</taxon>
        <taxon>Alphaproteobacteria</taxon>
        <taxon>Rhodobacterales</taxon>
        <taxon>Paracoccaceae</taxon>
        <taxon>Aliiroseovarius</taxon>
    </lineage>
</organism>
<keyword evidence="3" id="KW-1133">Transmembrane helix</keyword>
<evidence type="ECO:0000313" key="7">
    <source>
        <dbReference type="EMBL" id="GHF03330.1"/>
    </source>
</evidence>
<feature type="signal peptide" evidence="5">
    <location>
        <begin position="1"/>
        <end position="22"/>
    </location>
</feature>
<name>A0ABQ3J5K0_9RHOB</name>
<keyword evidence="2" id="KW-0812">Transmembrane</keyword>
<dbReference type="PANTHER" id="PTHR36985">
    <property type="entry name" value="TRANSLOCATION AND ASSEMBLY MODULE SUBUNIT TAMB"/>
    <property type="match status" value="1"/>
</dbReference>
<evidence type="ECO:0000313" key="8">
    <source>
        <dbReference type="Proteomes" id="UP000609802"/>
    </source>
</evidence>
<evidence type="ECO:0000256" key="3">
    <source>
        <dbReference type="ARBA" id="ARBA00022989"/>
    </source>
</evidence>
<evidence type="ECO:0000256" key="4">
    <source>
        <dbReference type="ARBA" id="ARBA00023136"/>
    </source>
</evidence>
<protein>
    <submittedName>
        <fullName evidence="7">Translocation/assembly module TamB</fullName>
    </submittedName>
</protein>